<dbReference type="GO" id="GO:0009002">
    <property type="term" value="F:serine-type D-Ala-D-Ala carboxypeptidase activity"/>
    <property type="evidence" value="ECO:0007669"/>
    <property type="project" value="UniProtKB-EC"/>
</dbReference>
<evidence type="ECO:0000256" key="2">
    <source>
        <dbReference type="ARBA" id="ARBA00007090"/>
    </source>
</evidence>
<dbReference type="GO" id="GO:0006508">
    <property type="term" value="P:proteolysis"/>
    <property type="evidence" value="ECO:0007669"/>
    <property type="project" value="UniProtKB-KW"/>
</dbReference>
<dbReference type="InterPro" id="IPR001264">
    <property type="entry name" value="Glyco_trans_51"/>
</dbReference>
<evidence type="ECO:0000256" key="6">
    <source>
        <dbReference type="ARBA" id="ARBA00022670"/>
    </source>
</evidence>
<keyword evidence="8" id="KW-0808">Transferase</keyword>
<evidence type="ECO:0000256" key="10">
    <source>
        <dbReference type="ARBA" id="ARBA00022960"/>
    </source>
</evidence>
<dbReference type="InterPro" id="IPR001460">
    <property type="entry name" value="PCN-bd_Tpept"/>
</dbReference>
<keyword evidence="14" id="KW-0961">Cell wall biogenesis/degradation</keyword>
<dbReference type="GO" id="GO:0008360">
    <property type="term" value="P:regulation of cell shape"/>
    <property type="evidence" value="ECO:0007669"/>
    <property type="project" value="UniProtKB-KW"/>
</dbReference>
<protein>
    <submittedName>
        <fullName evidence="19">Penicillin-binding protein, 1A family</fullName>
    </submittedName>
</protein>
<dbReference type="Pfam" id="PF00912">
    <property type="entry name" value="Transgly"/>
    <property type="match status" value="1"/>
</dbReference>
<comment type="catalytic activity">
    <reaction evidence="16">
        <text>[GlcNAc-(1-&gt;4)-Mur2Ac(oyl-L-Ala-gamma-D-Glu-L-Lys-D-Ala-D-Ala)](n)-di-trans,octa-cis-undecaprenyl diphosphate + beta-D-GlcNAc-(1-&gt;4)-Mur2Ac(oyl-L-Ala-gamma-D-Glu-L-Lys-D-Ala-D-Ala)-di-trans,octa-cis-undecaprenyl diphosphate = [GlcNAc-(1-&gt;4)-Mur2Ac(oyl-L-Ala-gamma-D-Glu-L-Lys-D-Ala-D-Ala)](n+1)-di-trans,octa-cis-undecaprenyl diphosphate + di-trans,octa-cis-undecaprenyl diphosphate + H(+)</text>
        <dbReference type="Rhea" id="RHEA:23708"/>
        <dbReference type="Rhea" id="RHEA-COMP:9602"/>
        <dbReference type="Rhea" id="RHEA-COMP:9603"/>
        <dbReference type="ChEBI" id="CHEBI:15378"/>
        <dbReference type="ChEBI" id="CHEBI:58405"/>
        <dbReference type="ChEBI" id="CHEBI:60033"/>
        <dbReference type="ChEBI" id="CHEBI:78435"/>
        <dbReference type="EC" id="2.4.99.28"/>
    </reaction>
</comment>
<dbReference type="Proteomes" id="UP000033860">
    <property type="component" value="Unassembled WGS sequence"/>
</dbReference>
<dbReference type="Gene3D" id="3.40.710.10">
    <property type="entry name" value="DD-peptidase/beta-lactamase superfamily"/>
    <property type="match status" value="1"/>
</dbReference>
<evidence type="ECO:0000256" key="7">
    <source>
        <dbReference type="ARBA" id="ARBA00022676"/>
    </source>
</evidence>
<evidence type="ECO:0000259" key="18">
    <source>
        <dbReference type="Pfam" id="PF00912"/>
    </source>
</evidence>
<dbReference type="InterPro" id="IPR036950">
    <property type="entry name" value="PBP_transglycosylase"/>
</dbReference>
<gene>
    <name evidence="19" type="ORF">UX85_C0004G0136</name>
</gene>
<comment type="similarity">
    <text evidence="2">In the C-terminal section; belongs to the transpeptidase family.</text>
</comment>
<feature type="domain" description="Penicillin-binding protein transpeptidase" evidence="17">
    <location>
        <begin position="341"/>
        <end position="626"/>
    </location>
</feature>
<evidence type="ECO:0000256" key="16">
    <source>
        <dbReference type="ARBA" id="ARBA00049902"/>
    </source>
</evidence>
<reference evidence="19 20" key="1">
    <citation type="journal article" date="2015" name="Nature">
        <title>rRNA introns, odd ribosomes, and small enigmatic genomes across a large radiation of phyla.</title>
        <authorList>
            <person name="Brown C.T."/>
            <person name="Hug L.A."/>
            <person name="Thomas B.C."/>
            <person name="Sharon I."/>
            <person name="Castelle C.J."/>
            <person name="Singh A."/>
            <person name="Wilkins M.J."/>
            <person name="Williams K.H."/>
            <person name="Banfield J.F."/>
        </authorList>
    </citation>
    <scope>NUCLEOTIDE SEQUENCE [LARGE SCALE GENOMIC DNA]</scope>
</reference>
<dbReference type="InterPro" id="IPR050396">
    <property type="entry name" value="Glycosyltr_51/Transpeptidase"/>
</dbReference>
<dbReference type="AlphaFoldDB" id="A0A0G1RV97"/>
<comment type="catalytic activity">
    <reaction evidence="15">
        <text>Preferential cleavage: (Ac)2-L-Lys-D-Ala-|-D-Ala. Also transpeptidation of peptidyl-alanyl moieties that are N-acyl substituents of D-alanine.</text>
        <dbReference type="EC" id="3.4.16.4"/>
    </reaction>
</comment>
<keyword evidence="13" id="KW-0511">Multifunctional enzyme</keyword>
<evidence type="ECO:0000256" key="4">
    <source>
        <dbReference type="ARBA" id="ARBA00022475"/>
    </source>
</evidence>
<keyword evidence="5" id="KW-0121">Carboxypeptidase</keyword>
<keyword evidence="9" id="KW-0378">Hydrolase</keyword>
<dbReference type="PATRIC" id="fig|1618371.3.peg.723"/>
<dbReference type="GO" id="GO:0005886">
    <property type="term" value="C:plasma membrane"/>
    <property type="evidence" value="ECO:0007669"/>
    <property type="project" value="UniProtKB-SubCell"/>
</dbReference>
<sequence>MPKFKDLKKLLQKKFWQKILLRLKKFYRAQPKKALLVGLAILVGLYSTFVIFHDLPSPGRLAAGNFPVSTKILDRNGKLLYEIFADQNRTPIELEGLPGYVKNATVAIEDKNFYRHHGFAWEGITRAAVNIVFKSNLQGGSTITQQLVKTTLLTPERTIKRKIREAILAFATEVRYSKDDILEMYLNHVPYGGTAYGIEQAALTYFGKAARELTLAEAALLAGLPQAPTRYSPFGPDPEAAKNRQKQVLSRMLEDGYIDQDQYQQALDAPLTYAPQTQNILAPHFVLYVKSLLVDKYGQQLVERGGLRVTTSLDLDLQKLTEDVIATETGKLENLNVSNAAALVTHPRTGEILAMVGSKDYFNEEIDGNVNVTTRLRQPGSSIKPVNYAAGLGQGFTPSTMFLDVPVCFAVSGQPLYCPRNYDGAFHGPVQMRFALGNSFNIPAVKMLAANGVETMIATASAMGINTWEDPSNYGLSLTLGGGEVRMVDMAVAFGVFANQGLKVDLTPILKVEDFKGNTLEQIDLASQLPAGDKALSPEVAYLISHILLDNNARLAAFGGSSELVIPNHAVSVKTGTTDDLRDNWTIGYTPSFLVAAWVGNNDNSPMHPYLVSGITGAAPIWHDIMAGILEDQPDEWPVRPENIIGLQVCTITGLRPNPESPCETRFEYFIRGNEPAMEPPLKRGIWIDTTTKRPPEPGVTENLELQEHIILSDPVQKDYCLTCEKPLNEKGEPQESAYTINPVAS</sequence>
<keyword evidence="7" id="KW-0328">Glycosyltransferase</keyword>
<keyword evidence="4" id="KW-1003">Cell membrane</keyword>
<dbReference type="GO" id="GO:0008955">
    <property type="term" value="F:peptidoglycan glycosyltransferase activity"/>
    <property type="evidence" value="ECO:0007669"/>
    <property type="project" value="UniProtKB-EC"/>
</dbReference>
<evidence type="ECO:0000256" key="13">
    <source>
        <dbReference type="ARBA" id="ARBA00023268"/>
    </source>
</evidence>
<dbReference type="PANTHER" id="PTHR32282">
    <property type="entry name" value="BINDING PROTEIN TRANSPEPTIDASE, PUTATIVE-RELATED"/>
    <property type="match status" value="1"/>
</dbReference>
<dbReference type="Pfam" id="PF00905">
    <property type="entry name" value="Transpeptidase"/>
    <property type="match status" value="1"/>
</dbReference>
<dbReference type="GO" id="GO:0071555">
    <property type="term" value="P:cell wall organization"/>
    <property type="evidence" value="ECO:0007669"/>
    <property type="project" value="UniProtKB-KW"/>
</dbReference>
<evidence type="ECO:0000256" key="15">
    <source>
        <dbReference type="ARBA" id="ARBA00034000"/>
    </source>
</evidence>
<comment type="caution">
    <text evidence="19">The sequence shown here is derived from an EMBL/GenBank/DDBJ whole genome shotgun (WGS) entry which is preliminary data.</text>
</comment>
<keyword evidence="11" id="KW-0573">Peptidoglycan synthesis</keyword>
<keyword evidence="10" id="KW-0133">Cell shape</keyword>
<evidence type="ECO:0000256" key="14">
    <source>
        <dbReference type="ARBA" id="ARBA00023316"/>
    </source>
</evidence>
<comment type="subcellular location">
    <subcellularLocation>
        <location evidence="1">Cell membrane</location>
    </subcellularLocation>
</comment>
<evidence type="ECO:0000256" key="8">
    <source>
        <dbReference type="ARBA" id="ARBA00022679"/>
    </source>
</evidence>
<dbReference type="InterPro" id="IPR012338">
    <property type="entry name" value="Beta-lactam/transpept-like"/>
</dbReference>
<dbReference type="EMBL" id="LCNT01000004">
    <property type="protein sequence ID" value="KKU61214.1"/>
    <property type="molecule type" value="Genomic_DNA"/>
</dbReference>
<dbReference type="PANTHER" id="PTHR32282:SF11">
    <property type="entry name" value="PENICILLIN-BINDING PROTEIN 1B"/>
    <property type="match status" value="1"/>
</dbReference>
<accession>A0A0G1RV97</accession>
<evidence type="ECO:0000256" key="9">
    <source>
        <dbReference type="ARBA" id="ARBA00022801"/>
    </source>
</evidence>
<evidence type="ECO:0000313" key="20">
    <source>
        <dbReference type="Proteomes" id="UP000033860"/>
    </source>
</evidence>
<dbReference type="SUPFAM" id="SSF56601">
    <property type="entry name" value="beta-lactamase/transpeptidase-like"/>
    <property type="match status" value="1"/>
</dbReference>
<organism evidence="19 20">
    <name type="scientific">Candidatus Beckwithbacteria bacterium GW2011_GWB1_47_15</name>
    <dbReference type="NCBI Taxonomy" id="1618371"/>
    <lineage>
        <taxon>Bacteria</taxon>
        <taxon>Candidatus Beckwithiibacteriota</taxon>
    </lineage>
</organism>
<dbReference type="FunFam" id="1.10.3810.10:FF:000001">
    <property type="entry name" value="Penicillin-binding protein 1A"/>
    <property type="match status" value="1"/>
</dbReference>
<evidence type="ECO:0000313" key="19">
    <source>
        <dbReference type="EMBL" id="KKU61214.1"/>
    </source>
</evidence>
<evidence type="ECO:0000256" key="12">
    <source>
        <dbReference type="ARBA" id="ARBA00023136"/>
    </source>
</evidence>
<name>A0A0G1RV97_9BACT</name>
<evidence type="ECO:0000259" key="17">
    <source>
        <dbReference type="Pfam" id="PF00905"/>
    </source>
</evidence>
<dbReference type="GO" id="GO:0009252">
    <property type="term" value="P:peptidoglycan biosynthetic process"/>
    <property type="evidence" value="ECO:0007669"/>
    <property type="project" value="UniProtKB-KW"/>
</dbReference>
<evidence type="ECO:0000256" key="5">
    <source>
        <dbReference type="ARBA" id="ARBA00022645"/>
    </source>
</evidence>
<evidence type="ECO:0000256" key="11">
    <source>
        <dbReference type="ARBA" id="ARBA00022984"/>
    </source>
</evidence>
<dbReference type="GO" id="GO:0030288">
    <property type="term" value="C:outer membrane-bounded periplasmic space"/>
    <property type="evidence" value="ECO:0007669"/>
    <property type="project" value="TreeGrafter"/>
</dbReference>
<keyword evidence="12" id="KW-0472">Membrane</keyword>
<feature type="domain" description="Glycosyl transferase family 51" evidence="18">
    <location>
        <begin position="77"/>
        <end position="252"/>
    </location>
</feature>
<dbReference type="GO" id="GO:0008658">
    <property type="term" value="F:penicillin binding"/>
    <property type="evidence" value="ECO:0007669"/>
    <property type="project" value="InterPro"/>
</dbReference>
<comment type="similarity">
    <text evidence="3">In the N-terminal section; belongs to the glycosyltransferase 51 family.</text>
</comment>
<dbReference type="Gene3D" id="1.10.3810.10">
    <property type="entry name" value="Biosynthetic peptidoglycan transglycosylase-like"/>
    <property type="match status" value="1"/>
</dbReference>
<proteinExistence type="inferred from homology"/>
<keyword evidence="6" id="KW-0645">Protease</keyword>
<evidence type="ECO:0000256" key="1">
    <source>
        <dbReference type="ARBA" id="ARBA00004236"/>
    </source>
</evidence>
<dbReference type="SUPFAM" id="SSF53955">
    <property type="entry name" value="Lysozyme-like"/>
    <property type="match status" value="1"/>
</dbReference>
<evidence type="ECO:0000256" key="3">
    <source>
        <dbReference type="ARBA" id="ARBA00007739"/>
    </source>
</evidence>
<dbReference type="InterPro" id="IPR023346">
    <property type="entry name" value="Lysozyme-like_dom_sf"/>
</dbReference>